<proteinExistence type="predicted"/>
<dbReference type="RefSeq" id="WP_133399854.1">
    <property type="nucleotide sequence ID" value="NZ_SMZX01000002.1"/>
</dbReference>
<protein>
    <submittedName>
        <fullName evidence="1">Uncharacterized protein</fullName>
    </submittedName>
</protein>
<organism evidence="1 2">
    <name type="scientific">Microbacterium oleivorans</name>
    <dbReference type="NCBI Taxonomy" id="273677"/>
    <lineage>
        <taxon>Bacteria</taxon>
        <taxon>Bacillati</taxon>
        <taxon>Actinomycetota</taxon>
        <taxon>Actinomycetes</taxon>
        <taxon>Micrococcales</taxon>
        <taxon>Microbacteriaceae</taxon>
        <taxon>Microbacterium</taxon>
    </lineage>
</organism>
<dbReference type="Proteomes" id="UP000295633">
    <property type="component" value="Unassembled WGS sequence"/>
</dbReference>
<dbReference type="AlphaFoldDB" id="A0A4R5YFT3"/>
<accession>A0A4R5YFT3</accession>
<evidence type="ECO:0000313" key="1">
    <source>
        <dbReference type="EMBL" id="TDL43853.1"/>
    </source>
</evidence>
<reference evidence="1 2" key="1">
    <citation type="submission" date="2019-03" db="EMBL/GenBank/DDBJ databases">
        <title>Genome Sequencing and Assembly of Various Microbes Isolated from Partially Reclaimed Soil and Acid Mine Drainage (AMD) Site.</title>
        <authorList>
            <person name="Steinbock B."/>
            <person name="Bechtold R."/>
            <person name="Sevigny J.L."/>
            <person name="Thomas D."/>
            <person name="Cuthill L.R."/>
            <person name="Aveiro Johannsen E.J."/>
            <person name="Thomas K."/>
            <person name="Ghosh A."/>
        </authorList>
    </citation>
    <scope>NUCLEOTIDE SEQUENCE [LARGE SCALE GENOMIC DNA]</scope>
    <source>
        <strain evidence="1 2">F-B2</strain>
    </source>
</reference>
<dbReference type="EMBL" id="SMZX01000002">
    <property type="protein sequence ID" value="TDL43853.1"/>
    <property type="molecule type" value="Genomic_DNA"/>
</dbReference>
<name>A0A4R5YFT3_9MICO</name>
<evidence type="ECO:0000313" key="2">
    <source>
        <dbReference type="Proteomes" id="UP000295633"/>
    </source>
</evidence>
<gene>
    <name evidence="1" type="ORF">E2R54_11730</name>
</gene>
<sequence length="260" mass="29075">MHFAACVNNSPAELLEKAHAEDQGTIYAAPCGGCAPRECRDGSLICDRCFGRMRHLLGETPDLIGRLESLADPRKATPTDVFRTGSASILEAASPVPVDLIDALTSVRGVWFTFEGWDKDLQAMSNDVEAISWMCSLVLDRHRPVDGVREAWSIQDAIDNWGVERADPRAIEWEDHEDGEEVVDSIREWREQLLPREEVMRRASISLSTLKRLERDGFVSRRATVNGERGRRTPWFYLSQVKAGIAAAEAARAVEKEKTP</sequence>
<comment type="caution">
    <text evidence="1">The sequence shown here is derived from an EMBL/GenBank/DDBJ whole genome shotgun (WGS) entry which is preliminary data.</text>
</comment>